<dbReference type="InterPro" id="IPR011009">
    <property type="entry name" value="Kinase-like_dom_sf"/>
</dbReference>
<dbReference type="SUPFAM" id="SSF56112">
    <property type="entry name" value="Protein kinase-like (PK-like)"/>
    <property type="match status" value="1"/>
</dbReference>
<dbReference type="Pfam" id="PF01636">
    <property type="entry name" value="APH"/>
    <property type="match status" value="1"/>
</dbReference>
<dbReference type="KEGG" id="slan:GV829_11670"/>
<proteinExistence type="predicted"/>
<dbReference type="Gene3D" id="3.30.200.20">
    <property type="entry name" value="Phosphorylase Kinase, domain 1"/>
    <property type="match status" value="1"/>
</dbReference>
<dbReference type="RefSeq" id="WP_169946856.1">
    <property type="nucleotide sequence ID" value="NZ_CP053015.1"/>
</dbReference>
<feature type="domain" description="Aminoglycoside phosphotransferase" evidence="1">
    <location>
        <begin position="25"/>
        <end position="249"/>
    </location>
</feature>
<accession>A0A6M4AW98</accession>
<gene>
    <name evidence="2" type="ORF">GV829_11670</name>
</gene>
<keyword evidence="2" id="KW-0808">Transferase</keyword>
<dbReference type="EMBL" id="CP053015">
    <property type="protein sequence ID" value="QJQ33016.1"/>
    <property type="molecule type" value="Genomic_DNA"/>
</dbReference>
<name>A0A6M4AW98_9SPHN</name>
<reference evidence="2 3" key="1">
    <citation type="submission" date="2020-01" db="EMBL/GenBank/DDBJ databases">
        <title>Sphingomonas sp. strain CSW-10.</title>
        <authorList>
            <person name="Chen W.-M."/>
        </authorList>
    </citation>
    <scope>NUCLEOTIDE SEQUENCE [LARGE SCALE GENOMIC DNA]</scope>
    <source>
        <strain evidence="2 3">CSW-10</strain>
    </source>
</reference>
<evidence type="ECO:0000313" key="2">
    <source>
        <dbReference type="EMBL" id="QJQ33016.1"/>
    </source>
</evidence>
<dbReference type="Proteomes" id="UP000503018">
    <property type="component" value="Chromosome"/>
</dbReference>
<evidence type="ECO:0000259" key="1">
    <source>
        <dbReference type="Pfam" id="PF01636"/>
    </source>
</evidence>
<sequence length="333" mass="37280">MAVPAMIPPPATHDFLVTAGWTGADVQPLAGDASFRRYFRVLLGGRSAVLMDAPPPHEDPRPFITMAEFLAKVGLCAPRILHHDLEQGLLLIEDLGSDRMREAVDADPASELLTYSGLIDVLVTLHRHSPAPGLAHHDLSVWLDEVMLLTDWYGPAVGLDLPRDSFRAAWQSVLEPVERDGLDRVTILRDFHAENIMLIAGGTGVGRYGLLDFQDALAGHPAYDLASVLEDARRDVTPEVEWSLIDAYVNATGRDDRFERAYWSLAAQRNTRILGVFCRLWKRDGKAHYTSFQPRMWGLLERDLAHPHLAPVKAWFDEHIPAEKRAPIWSRLP</sequence>
<keyword evidence="3" id="KW-1185">Reference proteome</keyword>
<dbReference type="Gene3D" id="3.90.1200.10">
    <property type="match status" value="1"/>
</dbReference>
<organism evidence="2 3">
    <name type="scientific">Sphingomonas lacunae</name>
    <dbReference type="NCBI Taxonomy" id="2698828"/>
    <lineage>
        <taxon>Bacteria</taxon>
        <taxon>Pseudomonadati</taxon>
        <taxon>Pseudomonadota</taxon>
        <taxon>Alphaproteobacteria</taxon>
        <taxon>Sphingomonadales</taxon>
        <taxon>Sphingomonadaceae</taxon>
        <taxon>Sphingomonas</taxon>
    </lineage>
</organism>
<evidence type="ECO:0000313" key="3">
    <source>
        <dbReference type="Proteomes" id="UP000503018"/>
    </source>
</evidence>
<protein>
    <submittedName>
        <fullName evidence="2">Phosphotransferase</fullName>
    </submittedName>
</protein>
<dbReference type="AlphaFoldDB" id="A0A6M4AW98"/>
<dbReference type="GO" id="GO:0016740">
    <property type="term" value="F:transferase activity"/>
    <property type="evidence" value="ECO:0007669"/>
    <property type="project" value="UniProtKB-KW"/>
</dbReference>
<dbReference type="InterPro" id="IPR002575">
    <property type="entry name" value="Aminoglycoside_PTrfase"/>
</dbReference>